<dbReference type="PANTHER" id="PTHR36698">
    <property type="entry name" value="BLL5892 PROTEIN"/>
    <property type="match status" value="1"/>
</dbReference>
<evidence type="ECO:0000313" key="4">
    <source>
        <dbReference type="Proteomes" id="UP000632858"/>
    </source>
</evidence>
<dbReference type="Pfam" id="PF02470">
    <property type="entry name" value="MlaD"/>
    <property type="match status" value="1"/>
</dbReference>
<protein>
    <submittedName>
        <fullName evidence="3">ABC transporter substrate-binding protein</fullName>
    </submittedName>
</protein>
<reference evidence="3" key="2">
    <citation type="submission" date="2020-09" db="EMBL/GenBank/DDBJ databases">
        <authorList>
            <person name="Sun Q."/>
            <person name="Zhou Y."/>
        </authorList>
    </citation>
    <scope>NUCLEOTIDE SEQUENCE</scope>
    <source>
        <strain evidence="3">CGMCC 1.12726</strain>
    </source>
</reference>
<proteinExistence type="predicted"/>
<feature type="coiled-coil region" evidence="1">
    <location>
        <begin position="235"/>
        <end position="298"/>
    </location>
</feature>
<dbReference type="AlphaFoldDB" id="A0A917CJ72"/>
<dbReference type="EMBL" id="BMFO01000001">
    <property type="protein sequence ID" value="GGF87490.1"/>
    <property type="molecule type" value="Genomic_DNA"/>
</dbReference>
<sequence length="314" mass="34059">METRANHVLIGLFTLVVAVLLAGFSLWAAKFASDSSWHEYDVVFSEAVTGLGIGGTVQFNGITVGEVRRLEIDPRDPNKVLVRVRIKADTPIKTDTDARLAFVGLTGITQIQLRSLNAKSPDMIPTEINPVPRIVAKESALSKLFSSTDDIATTATNLLLRLNKTFSDDNIRNISRTLDNLEKVSGTVAAERGEIAATIRDTRAAVAKLDSTLASTDSIAKKLDAGLADQLPELIAKLDRTLVQYEALAKNANRIMETNGDAIDNFSQQGLAQVGPAIAELRTLLKQLRRLSAEIEQKPNALITGKNATEEFKP</sequence>
<dbReference type="Proteomes" id="UP000632858">
    <property type="component" value="Unassembled WGS sequence"/>
</dbReference>
<keyword evidence="4" id="KW-1185">Reference proteome</keyword>
<organism evidence="3 4">
    <name type="scientific">Arenimonas maotaiensis</name>
    <dbReference type="NCBI Taxonomy" id="1446479"/>
    <lineage>
        <taxon>Bacteria</taxon>
        <taxon>Pseudomonadati</taxon>
        <taxon>Pseudomonadota</taxon>
        <taxon>Gammaproteobacteria</taxon>
        <taxon>Lysobacterales</taxon>
        <taxon>Lysobacteraceae</taxon>
        <taxon>Arenimonas</taxon>
    </lineage>
</organism>
<comment type="caution">
    <text evidence="3">The sequence shown here is derived from an EMBL/GenBank/DDBJ whole genome shotgun (WGS) entry which is preliminary data.</text>
</comment>
<name>A0A917CJ72_9GAMM</name>
<accession>A0A917CJ72</accession>
<gene>
    <name evidence="3" type="ORF">GCM10010960_06780</name>
</gene>
<dbReference type="RefSeq" id="WP_188447749.1">
    <property type="nucleotide sequence ID" value="NZ_BMFO01000001.1"/>
</dbReference>
<evidence type="ECO:0000313" key="3">
    <source>
        <dbReference type="EMBL" id="GGF87490.1"/>
    </source>
</evidence>
<dbReference type="PANTHER" id="PTHR36698:SF2">
    <property type="entry name" value="MCE_MLAD DOMAIN-CONTAINING PROTEIN"/>
    <property type="match status" value="1"/>
</dbReference>
<dbReference type="InterPro" id="IPR003399">
    <property type="entry name" value="Mce/MlaD"/>
</dbReference>
<evidence type="ECO:0000259" key="2">
    <source>
        <dbReference type="Pfam" id="PF02470"/>
    </source>
</evidence>
<reference evidence="3" key="1">
    <citation type="journal article" date="2014" name="Int. J. Syst. Evol. Microbiol.">
        <title>Complete genome sequence of Corynebacterium casei LMG S-19264T (=DSM 44701T), isolated from a smear-ripened cheese.</title>
        <authorList>
            <consortium name="US DOE Joint Genome Institute (JGI-PGF)"/>
            <person name="Walter F."/>
            <person name="Albersmeier A."/>
            <person name="Kalinowski J."/>
            <person name="Ruckert C."/>
        </authorList>
    </citation>
    <scope>NUCLEOTIDE SEQUENCE</scope>
    <source>
        <strain evidence="3">CGMCC 1.12726</strain>
    </source>
</reference>
<evidence type="ECO:0000256" key="1">
    <source>
        <dbReference type="SAM" id="Coils"/>
    </source>
</evidence>
<keyword evidence="1" id="KW-0175">Coiled coil</keyword>
<feature type="domain" description="Mce/MlaD" evidence="2">
    <location>
        <begin position="40"/>
        <end position="114"/>
    </location>
</feature>